<evidence type="ECO:0000313" key="1">
    <source>
        <dbReference type="EMBL" id="GAG24685.1"/>
    </source>
</evidence>
<dbReference type="AlphaFoldDB" id="X0W2B0"/>
<protein>
    <submittedName>
        <fullName evidence="1">Uncharacterized protein</fullName>
    </submittedName>
</protein>
<gene>
    <name evidence="1" type="ORF">S01H1_55359</name>
</gene>
<dbReference type="EMBL" id="BARS01035982">
    <property type="protein sequence ID" value="GAG24685.1"/>
    <property type="molecule type" value="Genomic_DNA"/>
</dbReference>
<organism evidence="1">
    <name type="scientific">marine sediment metagenome</name>
    <dbReference type="NCBI Taxonomy" id="412755"/>
    <lineage>
        <taxon>unclassified sequences</taxon>
        <taxon>metagenomes</taxon>
        <taxon>ecological metagenomes</taxon>
    </lineage>
</organism>
<reference evidence="1" key="1">
    <citation type="journal article" date="2014" name="Front. Microbiol.">
        <title>High frequency of phylogenetically diverse reductive dehalogenase-homologous genes in deep subseafloor sedimentary metagenomes.</title>
        <authorList>
            <person name="Kawai M."/>
            <person name="Futagami T."/>
            <person name="Toyoda A."/>
            <person name="Takaki Y."/>
            <person name="Nishi S."/>
            <person name="Hori S."/>
            <person name="Arai W."/>
            <person name="Tsubouchi T."/>
            <person name="Morono Y."/>
            <person name="Uchiyama I."/>
            <person name="Ito T."/>
            <person name="Fujiyama A."/>
            <person name="Inagaki F."/>
            <person name="Takami H."/>
        </authorList>
    </citation>
    <scope>NUCLEOTIDE SEQUENCE</scope>
    <source>
        <strain evidence="1">Expedition CK06-06</strain>
    </source>
</reference>
<accession>X0W2B0</accession>
<sequence length="70" mass="7568">MEVRKGVIKGFDSESYKATVQVAGSLSVWLEGVPVARNIASSEMVEGRNCAIIFFDETNPEDAVVVAVYS</sequence>
<comment type="caution">
    <text evidence="1">The sequence shown here is derived from an EMBL/GenBank/DDBJ whole genome shotgun (WGS) entry which is preliminary data.</text>
</comment>
<proteinExistence type="predicted"/>
<name>X0W2B0_9ZZZZ</name>